<proteinExistence type="predicted"/>
<dbReference type="OrthoDB" id="1679543at2759"/>
<organism evidence="1 2">
    <name type="scientific">Protea cynaroides</name>
    <dbReference type="NCBI Taxonomy" id="273540"/>
    <lineage>
        <taxon>Eukaryota</taxon>
        <taxon>Viridiplantae</taxon>
        <taxon>Streptophyta</taxon>
        <taxon>Embryophyta</taxon>
        <taxon>Tracheophyta</taxon>
        <taxon>Spermatophyta</taxon>
        <taxon>Magnoliopsida</taxon>
        <taxon>Proteales</taxon>
        <taxon>Proteaceae</taxon>
        <taxon>Protea</taxon>
    </lineage>
</organism>
<evidence type="ECO:0000313" key="2">
    <source>
        <dbReference type="Proteomes" id="UP001141806"/>
    </source>
</evidence>
<keyword evidence="2" id="KW-1185">Reference proteome</keyword>
<sequence length="335" mass="36204">MEEERTDSEELAPSIFGGLTAHPVSSNPQIASFLGLLLLLLPFSPNGFGPPSAKIILLGYKLQASNVELSYIQIVINQLESCKRGVAGGHIDGDAAWEETLEGSKGADENGLDVGGVADDGEDNIGVGSDFQRGGSIVGTHVKEGLDPGLGAVEDGEGVAGLDEMGAHGLPHHSRFDPSQPCVGRADWFQGGDSGGHGIEMTEIRRVQRHHGFTRSTYIHLAQEFQLQFFKVLRQDFQELLEVASLRTLEDKFGTAESPQHQVQSSPSMATMPKGMGMEKMPRSVSHSVTISKIDENEPCDFTKYTNNNINATNFAYPRSRSCATVTKRPVLAHF</sequence>
<dbReference type="PANTHER" id="PTHR33526:SF4">
    <property type="entry name" value="OS07G0123800 PROTEIN"/>
    <property type="match status" value="1"/>
</dbReference>
<protein>
    <submittedName>
        <fullName evidence="1">Uncharacterized protein</fullName>
    </submittedName>
</protein>
<comment type="caution">
    <text evidence="1">The sequence shown here is derived from an EMBL/GenBank/DDBJ whole genome shotgun (WGS) entry which is preliminary data.</text>
</comment>
<dbReference type="PANTHER" id="PTHR33526">
    <property type="entry name" value="OS07G0123800 PROTEIN"/>
    <property type="match status" value="1"/>
</dbReference>
<dbReference type="EMBL" id="JAMYWD010000007">
    <property type="protein sequence ID" value="KAJ4967441.1"/>
    <property type="molecule type" value="Genomic_DNA"/>
</dbReference>
<accession>A0A9Q0KBR3</accession>
<dbReference type="AlphaFoldDB" id="A0A9Q0KBR3"/>
<reference evidence="1" key="1">
    <citation type="journal article" date="2023" name="Plant J.">
        <title>The genome of the king protea, Protea cynaroides.</title>
        <authorList>
            <person name="Chang J."/>
            <person name="Duong T.A."/>
            <person name="Schoeman C."/>
            <person name="Ma X."/>
            <person name="Roodt D."/>
            <person name="Barker N."/>
            <person name="Li Z."/>
            <person name="Van de Peer Y."/>
            <person name="Mizrachi E."/>
        </authorList>
    </citation>
    <scope>NUCLEOTIDE SEQUENCE</scope>
    <source>
        <tissue evidence="1">Young leaves</tissue>
    </source>
</reference>
<name>A0A9Q0KBR3_9MAGN</name>
<gene>
    <name evidence="1" type="ORF">NE237_019290</name>
</gene>
<dbReference type="Proteomes" id="UP001141806">
    <property type="component" value="Unassembled WGS sequence"/>
</dbReference>
<evidence type="ECO:0000313" key="1">
    <source>
        <dbReference type="EMBL" id="KAJ4967441.1"/>
    </source>
</evidence>